<keyword evidence="2 5" id="KW-0732">Signal</keyword>
<dbReference type="InterPro" id="IPR001563">
    <property type="entry name" value="Peptidase_S10"/>
</dbReference>
<dbReference type="PROSITE" id="PS51257">
    <property type="entry name" value="PROKAR_LIPOPROTEIN"/>
    <property type="match status" value="1"/>
</dbReference>
<feature type="chain" id="PRO_5044000704" evidence="5">
    <location>
        <begin position="25"/>
        <end position="339"/>
    </location>
</feature>
<dbReference type="Pfam" id="PF00450">
    <property type="entry name" value="Peptidase_S10"/>
    <property type="match status" value="2"/>
</dbReference>
<dbReference type="PANTHER" id="PTHR11802">
    <property type="entry name" value="SERINE PROTEASE FAMILY S10 SERINE CARBOXYPEPTIDASE"/>
    <property type="match status" value="1"/>
</dbReference>
<dbReference type="GO" id="GO:0005773">
    <property type="term" value="C:vacuole"/>
    <property type="evidence" value="ECO:0007669"/>
    <property type="project" value="TreeGrafter"/>
</dbReference>
<evidence type="ECO:0000256" key="5">
    <source>
        <dbReference type="SAM" id="SignalP"/>
    </source>
</evidence>
<dbReference type="GO" id="GO:0004185">
    <property type="term" value="F:serine-type carboxypeptidase activity"/>
    <property type="evidence" value="ECO:0007669"/>
    <property type="project" value="InterPro"/>
</dbReference>
<reference evidence="6" key="1">
    <citation type="submission" date="2019-10" db="EMBL/GenBank/DDBJ databases">
        <authorList>
            <person name="Zhang R."/>
            <person name="Pan Y."/>
            <person name="Wang J."/>
            <person name="Ma R."/>
            <person name="Yu S."/>
        </authorList>
    </citation>
    <scope>NUCLEOTIDE SEQUENCE</scope>
    <source>
        <strain evidence="6">LA-IB0</strain>
        <tissue evidence="6">Leaf</tissue>
    </source>
</reference>
<dbReference type="InterPro" id="IPR029058">
    <property type="entry name" value="AB_hydrolase_fold"/>
</dbReference>
<gene>
    <name evidence="6" type="ORF">BUALT_Bualt01G0161000</name>
</gene>
<dbReference type="Gene3D" id="3.40.50.1820">
    <property type="entry name" value="alpha/beta hydrolase"/>
    <property type="match status" value="2"/>
</dbReference>
<evidence type="ECO:0000313" key="6">
    <source>
        <dbReference type="EMBL" id="KAG8391181.1"/>
    </source>
</evidence>
<proteinExistence type="inferred from homology"/>
<feature type="signal peptide" evidence="5">
    <location>
        <begin position="1"/>
        <end position="24"/>
    </location>
</feature>
<comment type="similarity">
    <text evidence="1">Belongs to the peptidase S10 family.</text>
</comment>
<name>A0AAV6Y7Q4_9LAMI</name>
<organism evidence="6 7">
    <name type="scientific">Buddleja alternifolia</name>
    <dbReference type="NCBI Taxonomy" id="168488"/>
    <lineage>
        <taxon>Eukaryota</taxon>
        <taxon>Viridiplantae</taxon>
        <taxon>Streptophyta</taxon>
        <taxon>Embryophyta</taxon>
        <taxon>Tracheophyta</taxon>
        <taxon>Spermatophyta</taxon>
        <taxon>Magnoliopsida</taxon>
        <taxon>eudicotyledons</taxon>
        <taxon>Gunneridae</taxon>
        <taxon>Pentapetalae</taxon>
        <taxon>asterids</taxon>
        <taxon>lamiids</taxon>
        <taxon>Lamiales</taxon>
        <taxon>Scrophulariaceae</taxon>
        <taxon>Buddlejeae</taxon>
        <taxon>Buddleja</taxon>
    </lineage>
</organism>
<keyword evidence="4" id="KW-1133">Transmembrane helix</keyword>
<dbReference type="PANTHER" id="PTHR11802:SF132">
    <property type="entry name" value="SERINE CARBOXYPEPTIDASE-LIKE 36-RELATED"/>
    <property type="match status" value="1"/>
</dbReference>
<accession>A0AAV6Y7Q4</accession>
<dbReference type="Gene3D" id="6.10.250.940">
    <property type="match status" value="1"/>
</dbReference>
<feature type="transmembrane region" description="Helical" evidence="4">
    <location>
        <begin position="127"/>
        <end position="148"/>
    </location>
</feature>
<dbReference type="EMBL" id="WHWC01000001">
    <property type="protein sequence ID" value="KAG8391181.1"/>
    <property type="molecule type" value="Genomic_DNA"/>
</dbReference>
<keyword evidence="3" id="KW-0325">Glycoprotein</keyword>
<protein>
    <submittedName>
        <fullName evidence="6">Uncharacterized protein</fullName>
    </submittedName>
</protein>
<comment type="caution">
    <text evidence="6">The sequence shown here is derived from an EMBL/GenBank/DDBJ whole genome shotgun (WGS) entry which is preliminary data.</text>
</comment>
<evidence type="ECO:0000256" key="2">
    <source>
        <dbReference type="ARBA" id="ARBA00022729"/>
    </source>
</evidence>
<dbReference type="GO" id="GO:0006508">
    <property type="term" value="P:proteolysis"/>
    <property type="evidence" value="ECO:0007669"/>
    <property type="project" value="InterPro"/>
</dbReference>
<evidence type="ECO:0000256" key="3">
    <source>
        <dbReference type="ARBA" id="ARBA00023180"/>
    </source>
</evidence>
<dbReference type="AlphaFoldDB" id="A0AAV6Y7Q4"/>
<keyword evidence="4" id="KW-0472">Membrane</keyword>
<evidence type="ECO:0000256" key="1">
    <source>
        <dbReference type="ARBA" id="ARBA00009431"/>
    </source>
</evidence>
<evidence type="ECO:0000256" key="4">
    <source>
        <dbReference type="SAM" id="Phobius"/>
    </source>
</evidence>
<keyword evidence="4" id="KW-0812">Transmembrane</keyword>
<evidence type="ECO:0000313" key="7">
    <source>
        <dbReference type="Proteomes" id="UP000826271"/>
    </source>
</evidence>
<dbReference type="SUPFAM" id="SSF53474">
    <property type="entry name" value="alpha/beta-Hydrolases"/>
    <property type="match status" value="2"/>
</dbReference>
<sequence>MENRALVILFFLLVLSCFIAQSYGKKQIGALSHIYKEMLKINTSIDRSHFNASHRLFHGVKVDSEGMKKTDRIDRLPKQPHVKFKQYGGYVTVNKTAGRAFFYYFVEAQHSHHNSLPLLLWLNRRYYLLYFLNFSCIFRLMVFFFFSWPGCSSLAYGAMQEIGPFRIGNAVINDETDVKGMFEYFASHALISDETSDQIMKYCDFSPKTTNQSDECNDASDKAQNNIDNIDISNIYAPICSNSSLTDKPKKTSAMNIDPCSDDYVIAYLNRPDVQEALHANVTEIPYEWQPCSDILEKWEDSPSTVIPLLKEFIANGLRVWIFRYKSFSFFLITTTYKL</sequence>
<keyword evidence="7" id="KW-1185">Reference proteome</keyword>
<dbReference type="Proteomes" id="UP000826271">
    <property type="component" value="Unassembled WGS sequence"/>
</dbReference>